<gene>
    <name evidence="1" type="ORF">AUC61_19920</name>
</gene>
<dbReference type="InterPro" id="IPR019027">
    <property type="entry name" value="Pilus_biogenesis_CpaD-related"/>
</dbReference>
<evidence type="ECO:0008006" key="3">
    <source>
        <dbReference type="Google" id="ProtNLM"/>
    </source>
</evidence>
<comment type="caution">
    <text evidence="1">The sequence shown here is derived from an EMBL/GenBank/DDBJ whole genome shotgun (WGS) entry which is preliminary data.</text>
</comment>
<protein>
    <recommendedName>
        <fullName evidence="3">Pilus assembly protein CpaD</fullName>
    </recommendedName>
</protein>
<reference evidence="1 2" key="1">
    <citation type="submission" date="2015-12" db="EMBL/GenBank/DDBJ databases">
        <title>Phylogenomics in the description of a new species in the Pseudomonas syringae group.</title>
        <authorList>
            <person name="Busquets A."/>
            <person name="Gomila M."/>
            <person name="Beiki F."/>
            <person name="Rahimian H."/>
            <person name="Mulet M."/>
            <person name="Sanchez D."/>
            <person name="Garcia-Valdes E."/>
            <person name="Lalucat J."/>
        </authorList>
    </citation>
    <scope>NUCLEOTIDE SEQUENCE [LARGE SCALE GENOMIC DNA]</scope>
    <source>
        <strain evidence="1 2">S25</strain>
    </source>
</reference>
<evidence type="ECO:0000313" key="2">
    <source>
        <dbReference type="Proteomes" id="UP001320513"/>
    </source>
</evidence>
<evidence type="ECO:0000313" key="1">
    <source>
        <dbReference type="EMBL" id="MCI8211805.1"/>
    </source>
</evidence>
<dbReference type="RefSeq" id="WP_243247901.1">
    <property type="nucleotide sequence ID" value="NZ_LOHG01000014.1"/>
</dbReference>
<dbReference type="NCBIfam" id="TIGR02522">
    <property type="entry name" value="pilus_cpaD"/>
    <property type="match status" value="1"/>
</dbReference>
<keyword evidence="2" id="KW-1185">Reference proteome</keyword>
<dbReference type="Pfam" id="PF09476">
    <property type="entry name" value="Pilus_CpaD"/>
    <property type="match status" value="1"/>
</dbReference>
<dbReference type="InterPro" id="IPR013361">
    <property type="entry name" value="Pilus_CpaD"/>
</dbReference>
<accession>A0ABS9ZML3</accession>
<sequence length="220" mass="23653">MPVVKSLLSLVVVALLLGGCDRPLNQMRESRFAPHDQAQAQGITVAPSAMVTSLQATPNGGFTPESLANLNTLLKAQGRLRNQTLTLQPLTPVGEKLAERLASVLREQGANLQQLRVAPVQLQAGNTQDWDLQVISEALVVKTPECAIADDKTWTVKPYMAVGTLGCANRANVARMVADPRDLVRAQTLDAGDGTAAVNAVSRYQDGETRELLDIDFNED</sequence>
<name>A0ABS9ZML3_9PSED</name>
<dbReference type="EMBL" id="LOHG01000014">
    <property type="protein sequence ID" value="MCI8211805.1"/>
    <property type="molecule type" value="Genomic_DNA"/>
</dbReference>
<dbReference type="PROSITE" id="PS51257">
    <property type="entry name" value="PROKAR_LIPOPROTEIN"/>
    <property type="match status" value="1"/>
</dbReference>
<dbReference type="Proteomes" id="UP001320513">
    <property type="component" value="Unassembled WGS sequence"/>
</dbReference>
<organism evidence="1 2">
    <name type="scientific">Pseudomonas maioricensis</name>
    <dbReference type="NCBI Taxonomy" id="1766623"/>
    <lineage>
        <taxon>Bacteria</taxon>
        <taxon>Pseudomonadati</taxon>
        <taxon>Pseudomonadota</taxon>
        <taxon>Gammaproteobacteria</taxon>
        <taxon>Pseudomonadales</taxon>
        <taxon>Pseudomonadaceae</taxon>
        <taxon>Pseudomonas</taxon>
    </lineage>
</organism>
<proteinExistence type="predicted"/>